<feature type="transmembrane region" description="Helical" evidence="6">
    <location>
        <begin position="113"/>
        <end position="133"/>
    </location>
</feature>
<feature type="domain" description="RDD" evidence="7">
    <location>
        <begin position="17"/>
        <end position="148"/>
    </location>
</feature>
<evidence type="ECO:0000256" key="4">
    <source>
        <dbReference type="ARBA" id="ARBA00022989"/>
    </source>
</evidence>
<evidence type="ECO:0000259" key="7">
    <source>
        <dbReference type="Pfam" id="PF06271"/>
    </source>
</evidence>
<keyword evidence="2" id="KW-1003">Cell membrane</keyword>
<gene>
    <name evidence="8" type="ORF">NBRC116591_25840</name>
</gene>
<protein>
    <submittedName>
        <fullName evidence="8">RDD family protein</fullName>
    </submittedName>
</protein>
<dbReference type="InterPro" id="IPR051791">
    <property type="entry name" value="Pra-immunoreactive"/>
</dbReference>
<accession>A0ABQ0AB35</accession>
<dbReference type="EMBL" id="BAABWN010000008">
    <property type="protein sequence ID" value="GAA6168773.1"/>
    <property type="molecule type" value="Genomic_DNA"/>
</dbReference>
<evidence type="ECO:0000256" key="6">
    <source>
        <dbReference type="SAM" id="Phobius"/>
    </source>
</evidence>
<dbReference type="Proteomes" id="UP001465153">
    <property type="component" value="Unassembled WGS sequence"/>
</dbReference>
<keyword evidence="4 6" id="KW-1133">Transmembrane helix</keyword>
<keyword evidence="5 6" id="KW-0472">Membrane</keyword>
<keyword evidence="9" id="KW-1185">Reference proteome</keyword>
<reference evidence="8 9" key="1">
    <citation type="submission" date="2024-04" db="EMBL/GenBank/DDBJ databases">
        <title>Draft genome sequence of Sessilibacter corallicola NBRC 116591.</title>
        <authorList>
            <person name="Miyakawa T."/>
            <person name="Kusuya Y."/>
            <person name="Miura T."/>
        </authorList>
    </citation>
    <scope>NUCLEOTIDE SEQUENCE [LARGE SCALE GENOMIC DNA]</scope>
    <source>
        <strain evidence="8 9">KU-00831-HH</strain>
    </source>
</reference>
<comment type="subcellular location">
    <subcellularLocation>
        <location evidence="1">Cell membrane</location>
        <topology evidence="1">Multi-pass membrane protein</topology>
    </subcellularLocation>
</comment>
<dbReference type="RefSeq" id="WP_233088289.1">
    <property type="nucleotide sequence ID" value="NZ_BAABWN010000008.1"/>
</dbReference>
<dbReference type="Pfam" id="PF06271">
    <property type="entry name" value="RDD"/>
    <property type="match status" value="1"/>
</dbReference>
<evidence type="ECO:0000256" key="1">
    <source>
        <dbReference type="ARBA" id="ARBA00004651"/>
    </source>
</evidence>
<evidence type="ECO:0000256" key="3">
    <source>
        <dbReference type="ARBA" id="ARBA00022692"/>
    </source>
</evidence>
<feature type="transmembrane region" description="Helical" evidence="6">
    <location>
        <begin position="64"/>
        <end position="84"/>
    </location>
</feature>
<proteinExistence type="predicted"/>
<evidence type="ECO:0000313" key="8">
    <source>
        <dbReference type="EMBL" id="GAA6168773.1"/>
    </source>
</evidence>
<organism evidence="8 9">
    <name type="scientific">Sessilibacter corallicola</name>
    <dbReference type="NCBI Taxonomy" id="2904075"/>
    <lineage>
        <taxon>Bacteria</taxon>
        <taxon>Pseudomonadati</taxon>
        <taxon>Pseudomonadota</taxon>
        <taxon>Gammaproteobacteria</taxon>
        <taxon>Cellvibrionales</taxon>
        <taxon>Cellvibrionaceae</taxon>
        <taxon>Sessilibacter</taxon>
    </lineage>
</organism>
<evidence type="ECO:0000256" key="2">
    <source>
        <dbReference type="ARBA" id="ARBA00022475"/>
    </source>
</evidence>
<evidence type="ECO:0000313" key="9">
    <source>
        <dbReference type="Proteomes" id="UP001465153"/>
    </source>
</evidence>
<sequence>MSASANASETENTYPNAPLWKKFAALVYDYLVLAAVSMGYGALALLVQVKILQKTFNEGELGDFGPAGFFGWVLVIFAFYCYFWRRGGQTLGMRAWRLKILTQDDEKPGWSHCIIRSIVAPLSLAAGLLGYFWQLVDPSNLTLHDRLSKTKIVQLPKRKK</sequence>
<dbReference type="InterPro" id="IPR010432">
    <property type="entry name" value="RDD"/>
</dbReference>
<dbReference type="PANTHER" id="PTHR36115">
    <property type="entry name" value="PROLINE-RICH ANTIGEN HOMOLOG-RELATED"/>
    <property type="match status" value="1"/>
</dbReference>
<name>A0ABQ0AB35_9GAMM</name>
<evidence type="ECO:0000256" key="5">
    <source>
        <dbReference type="ARBA" id="ARBA00023136"/>
    </source>
</evidence>
<feature type="transmembrane region" description="Helical" evidence="6">
    <location>
        <begin position="30"/>
        <end position="52"/>
    </location>
</feature>
<keyword evidence="3 6" id="KW-0812">Transmembrane</keyword>
<comment type="caution">
    <text evidence="8">The sequence shown here is derived from an EMBL/GenBank/DDBJ whole genome shotgun (WGS) entry which is preliminary data.</text>
</comment>
<dbReference type="PANTHER" id="PTHR36115:SF10">
    <property type="entry name" value="RDD DOMAIN-CONTAINING PROTEIN"/>
    <property type="match status" value="1"/>
</dbReference>